<evidence type="ECO:0000256" key="3">
    <source>
        <dbReference type="PROSITE-ProRule" id="PRU00339"/>
    </source>
</evidence>
<keyword evidence="4" id="KW-0732">Signal</keyword>
<protein>
    <submittedName>
        <fullName evidence="5">Tetratricopeptide repeat protein</fullName>
    </submittedName>
</protein>
<name>A0AA49GPI4_9BACT</name>
<feature type="repeat" description="TPR" evidence="3">
    <location>
        <begin position="75"/>
        <end position="108"/>
    </location>
</feature>
<evidence type="ECO:0000313" key="5">
    <source>
        <dbReference type="EMBL" id="WKN38147.1"/>
    </source>
</evidence>
<dbReference type="EMBL" id="CP120682">
    <property type="protein sequence ID" value="WKN38147.1"/>
    <property type="molecule type" value="Genomic_DNA"/>
</dbReference>
<dbReference type="InterPro" id="IPR011990">
    <property type="entry name" value="TPR-like_helical_dom_sf"/>
</dbReference>
<feature type="chain" id="PRO_5041448532" evidence="4">
    <location>
        <begin position="27"/>
        <end position="573"/>
    </location>
</feature>
<dbReference type="SMART" id="SM00028">
    <property type="entry name" value="TPR"/>
    <property type="match status" value="8"/>
</dbReference>
<reference evidence="5" key="2">
    <citation type="journal article" date="2024" name="Antonie Van Leeuwenhoek">
        <title>Roseihalotalea indica gen. nov., sp. nov., a halophilic Bacteroidetes from mesopelagic Southwest Indian Ocean with higher carbohydrate metabolic potential.</title>
        <authorList>
            <person name="Chen B."/>
            <person name="Zhang M."/>
            <person name="Lin D."/>
            <person name="Ye J."/>
            <person name="Tang K."/>
        </authorList>
    </citation>
    <scope>NUCLEOTIDE SEQUENCE</scope>
    <source>
        <strain evidence="5">TK19036</strain>
    </source>
</reference>
<dbReference type="AlphaFoldDB" id="A0AA49GPI4"/>
<accession>A0AA49GPI4</accession>
<sequence length="573" mass="65828">MKISHLKRSIWFGCVLLLFMASSTYAQRDKSSREDRKIREATYYFTEGAKYYILEDMEKALALFEKSLESDPDNDAAHFKIADIFSRQGILDKALYHANQAIELSPDNKYYYLTKAGILTQQSNFEEAAQVYETMIDRLDKTDDYLFDLAALYLYQQKFDQAIETYDRIEQKYGLLPEVITAKQRIYLQQNKLNMAIAEGERLIENFPGEGSYVIALSEIFISNGKDREAIPYLESLLEEAPDNPEAELLLAKIYQNLGEDAKAEEHMGVAFTNPNLSLKLKLELVAKYIQELPDPNTQQLVSTLTDKILESHPEEADAYILKGDFLNAIDSTSKARDYYLKSTKYDDTNFNVWQNLLTIEFQTLQETDSVIKHSEQALEMFPNQGIVYFYNGAAHAAKQNYDEAAYSLDQAKRLSNNAELTQYCNIYLGDVYNGLEQYDKSSEAYEAVLKADPSNDYVLNNYSYFLAIRQEKLPYAKQLSTRLLELNPENANYLDTHGWVLYMMGEYKQAKKYIEQALEKGAGSGEVVEHYGDILFKLGDVDQAVQQWMKAKGMDDASELIDKKIADRKLYE</sequence>
<dbReference type="Pfam" id="PF14559">
    <property type="entry name" value="TPR_19"/>
    <property type="match status" value="1"/>
</dbReference>
<dbReference type="PROSITE" id="PS50293">
    <property type="entry name" value="TPR_REGION"/>
    <property type="match status" value="1"/>
</dbReference>
<keyword evidence="2 3" id="KW-0802">TPR repeat</keyword>
<evidence type="ECO:0000256" key="1">
    <source>
        <dbReference type="ARBA" id="ARBA00022737"/>
    </source>
</evidence>
<feature type="signal peptide" evidence="4">
    <location>
        <begin position="1"/>
        <end position="26"/>
    </location>
</feature>
<dbReference type="InterPro" id="IPR051012">
    <property type="entry name" value="CellSynth/LPSAsmb/PSIAsmb"/>
</dbReference>
<organism evidence="5">
    <name type="scientific">Roseihalotalea indica</name>
    <dbReference type="NCBI Taxonomy" id="2867963"/>
    <lineage>
        <taxon>Bacteria</taxon>
        <taxon>Pseudomonadati</taxon>
        <taxon>Bacteroidota</taxon>
        <taxon>Cytophagia</taxon>
        <taxon>Cytophagales</taxon>
        <taxon>Catalimonadaceae</taxon>
        <taxon>Roseihalotalea</taxon>
    </lineage>
</organism>
<dbReference type="SUPFAM" id="SSF48452">
    <property type="entry name" value="TPR-like"/>
    <property type="match status" value="3"/>
</dbReference>
<dbReference type="PROSITE" id="PS50005">
    <property type="entry name" value="TPR"/>
    <property type="match status" value="3"/>
</dbReference>
<gene>
    <name evidence="5" type="ORF">K4G66_05460</name>
</gene>
<feature type="repeat" description="TPR" evidence="3">
    <location>
        <begin position="423"/>
        <end position="456"/>
    </location>
</feature>
<reference evidence="5" key="1">
    <citation type="journal article" date="2023" name="Comput. Struct. Biotechnol. J.">
        <title>Discovery of a novel marine Bacteroidetes with a rich repertoire of carbohydrate-active enzymes.</title>
        <authorList>
            <person name="Chen B."/>
            <person name="Liu G."/>
            <person name="Chen Q."/>
            <person name="Wang H."/>
            <person name="Liu L."/>
            <person name="Tang K."/>
        </authorList>
    </citation>
    <scope>NUCLEOTIDE SEQUENCE</scope>
    <source>
        <strain evidence="5">TK19036</strain>
    </source>
</reference>
<evidence type="ECO:0000256" key="4">
    <source>
        <dbReference type="SAM" id="SignalP"/>
    </source>
</evidence>
<dbReference type="Gene3D" id="1.25.40.10">
    <property type="entry name" value="Tetratricopeptide repeat domain"/>
    <property type="match status" value="3"/>
</dbReference>
<proteinExistence type="predicted"/>
<dbReference type="PANTHER" id="PTHR45586">
    <property type="entry name" value="TPR REPEAT-CONTAINING PROTEIN PA4667"/>
    <property type="match status" value="1"/>
</dbReference>
<dbReference type="Pfam" id="PF13432">
    <property type="entry name" value="TPR_16"/>
    <property type="match status" value="4"/>
</dbReference>
<evidence type="ECO:0000256" key="2">
    <source>
        <dbReference type="ARBA" id="ARBA00022803"/>
    </source>
</evidence>
<keyword evidence="1" id="KW-0677">Repeat</keyword>
<feature type="repeat" description="TPR" evidence="3">
    <location>
        <begin position="41"/>
        <end position="74"/>
    </location>
</feature>
<dbReference type="InterPro" id="IPR019734">
    <property type="entry name" value="TPR_rpt"/>
</dbReference>
<dbReference type="PANTHER" id="PTHR45586:SF1">
    <property type="entry name" value="LIPOPOLYSACCHARIDE ASSEMBLY PROTEIN B"/>
    <property type="match status" value="1"/>
</dbReference>
<dbReference type="Pfam" id="PF13181">
    <property type="entry name" value="TPR_8"/>
    <property type="match status" value="1"/>
</dbReference>